<evidence type="ECO:0000259" key="1">
    <source>
        <dbReference type="Pfam" id="PF13701"/>
    </source>
</evidence>
<gene>
    <name evidence="2" type="ORF">GCM10023116_19530</name>
</gene>
<dbReference type="EMBL" id="BAABFL010000253">
    <property type="protein sequence ID" value="GAA4649674.1"/>
    <property type="molecule type" value="Genomic_DNA"/>
</dbReference>
<dbReference type="InterPro" id="IPR025668">
    <property type="entry name" value="Tnp_DDE_dom"/>
</dbReference>
<keyword evidence="3" id="KW-1185">Reference proteome</keyword>
<dbReference type="Proteomes" id="UP001500604">
    <property type="component" value="Unassembled WGS sequence"/>
</dbReference>
<feature type="domain" description="Transposase DDE" evidence="1">
    <location>
        <begin position="46"/>
        <end position="440"/>
    </location>
</feature>
<protein>
    <recommendedName>
        <fullName evidence="1">Transposase DDE domain-containing protein</fullName>
    </recommendedName>
</protein>
<dbReference type="RefSeq" id="WP_345195634.1">
    <property type="nucleotide sequence ID" value="NZ_BAABFL010000253.1"/>
</dbReference>
<name>A0ABP8V107_9GAMM</name>
<dbReference type="InterPro" id="IPR047960">
    <property type="entry name" value="Transpos_IS1380"/>
</dbReference>
<organism evidence="2 3">
    <name type="scientific">Kistimonas scapharcae</name>
    <dbReference type="NCBI Taxonomy" id="1036133"/>
    <lineage>
        <taxon>Bacteria</taxon>
        <taxon>Pseudomonadati</taxon>
        <taxon>Pseudomonadota</taxon>
        <taxon>Gammaproteobacteria</taxon>
        <taxon>Oceanospirillales</taxon>
        <taxon>Endozoicomonadaceae</taxon>
        <taxon>Kistimonas</taxon>
    </lineage>
</organism>
<reference evidence="3" key="1">
    <citation type="journal article" date="2019" name="Int. J. Syst. Evol. Microbiol.">
        <title>The Global Catalogue of Microorganisms (GCM) 10K type strain sequencing project: providing services to taxonomists for standard genome sequencing and annotation.</title>
        <authorList>
            <consortium name="The Broad Institute Genomics Platform"/>
            <consortium name="The Broad Institute Genome Sequencing Center for Infectious Disease"/>
            <person name="Wu L."/>
            <person name="Ma J."/>
        </authorList>
    </citation>
    <scope>NUCLEOTIDE SEQUENCE [LARGE SCALE GENOMIC DNA]</scope>
    <source>
        <strain evidence="3">JCM 17805</strain>
    </source>
</reference>
<evidence type="ECO:0000313" key="2">
    <source>
        <dbReference type="EMBL" id="GAA4649674.1"/>
    </source>
</evidence>
<dbReference type="Pfam" id="PF13701">
    <property type="entry name" value="DDE_Tnp_1_4"/>
    <property type="match status" value="1"/>
</dbReference>
<evidence type="ECO:0000313" key="3">
    <source>
        <dbReference type="Proteomes" id="UP001500604"/>
    </source>
</evidence>
<dbReference type="NCBIfam" id="NF033539">
    <property type="entry name" value="transpos_IS1380"/>
    <property type="match status" value="1"/>
</dbReference>
<accession>A0ABP8V107</accession>
<sequence>MKLKIEQSTTEFYTPVAGLYFVGHAINKQTTLTKTLRRIKKRHGIANIDLIRTYSGLLAQGKSDFDAVDNYRHDDWYQRSMGIKQMPSSSRLRQRFNEDATRLIPLIEDSLPEVLLNFNAPVTPLPEMLDKLQHIPLDMDVFPMDNSKTKKEKVEWTYKKFHGYAPIAAYLGTEGWCMGCELRPGAQHSQNEFIDFLRSVLHRSRRLTQAMLLVRLDSGHDAEENRIEIARYNRVNHIIKLNPRSQYTWQGWLPRFEEEQTQWHELRPGKHYATLSIIYEKEYGNQRLVLRLIKRTTDSVGQMFLTPDYELDGWWTTLDEADYSDDQVIALYEDHGTSEQFHSEFKTDLDLERLPSGKFDTNDLIMCLGALIYNILRYMGQSCLLGPDAPIRHTAKRRRLKTVIQELIFMAARLLNKGHQYRLRFGRHCSGFKSFHQLLSNHALC</sequence>
<comment type="caution">
    <text evidence="2">The sequence shown here is derived from an EMBL/GenBank/DDBJ whole genome shotgun (WGS) entry which is preliminary data.</text>
</comment>
<proteinExistence type="predicted"/>